<dbReference type="InterPro" id="IPR029063">
    <property type="entry name" value="SAM-dependent_MTases_sf"/>
</dbReference>
<dbReference type="Pfam" id="PF13489">
    <property type="entry name" value="Methyltransf_23"/>
    <property type="match status" value="1"/>
</dbReference>
<dbReference type="Proteomes" id="UP000053958">
    <property type="component" value="Unassembled WGS sequence"/>
</dbReference>
<sequence>MAETTGAVGPNDPFDADIQHDGMGNSPRRVIDLGTGTGIWAIDFGDQFPSAEDIGTDLSPTQPSLVPQNVGFLVDDMEDEWTYENKFDFIHARFLASSLKDYKKVLKQCYNNTVPGGWVEFQDWDMYTYSEDGTLKDAYLERYNKEVTEGFKKAGYVVSPGPHLEAWFPEAGFQNIHVQKYRVPLGTWPKDQHYAESVFEAAAMAVLTRFQGWSKDEVTVLVARTKEDAKNPKIHSMFDFYVVYGQRPE</sequence>
<dbReference type="AlphaFoldDB" id="A0A0F4Z5E8"/>
<evidence type="ECO:0008006" key="4">
    <source>
        <dbReference type="Google" id="ProtNLM"/>
    </source>
</evidence>
<evidence type="ECO:0000313" key="3">
    <source>
        <dbReference type="Proteomes" id="UP000053958"/>
    </source>
</evidence>
<reference evidence="2 3" key="1">
    <citation type="submission" date="2015-04" db="EMBL/GenBank/DDBJ databases">
        <authorList>
            <person name="Heijne W.H."/>
            <person name="Fedorova N.D."/>
            <person name="Nierman W.C."/>
            <person name="Vollebregt A.W."/>
            <person name="Zhao Z."/>
            <person name="Wu L."/>
            <person name="Kumar M."/>
            <person name="Stam H."/>
            <person name="van den Berg M.A."/>
            <person name="Pel H.J."/>
        </authorList>
    </citation>
    <scope>NUCLEOTIDE SEQUENCE [LARGE SCALE GENOMIC DNA]</scope>
    <source>
        <strain evidence="2 3">CBS 393.64</strain>
    </source>
</reference>
<protein>
    <recommendedName>
        <fullName evidence="4">Methyltransferase</fullName>
    </recommendedName>
</protein>
<organism evidence="2 3">
    <name type="scientific">Rasamsonia emersonii (strain ATCC 16479 / CBS 393.64 / IMI 116815)</name>
    <dbReference type="NCBI Taxonomy" id="1408163"/>
    <lineage>
        <taxon>Eukaryota</taxon>
        <taxon>Fungi</taxon>
        <taxon>Dikarya</taxon>
        <taxon>Ascomycota</taxon>
        <taxon>Pezizomycotina</taxon>
        <taxon>Eurotiomycetes</taxon>
        <taxon>Eurotiomycetidae</taxon>
        <taxon>Eurotiales</taxon>
        <taxon>Trichocomaceae</taxon>
        <taxon>Rasamsonia</taxon>
    </lineage>
</organism>
<dbReference type="Gene3D" id="3.40.50.150">
    <property type="entry name" value="Vaccinia Virus protein VP39"/>
    <property type="match status" value="1"/>
</dbReference>
<dbReference type="PANTHER" id="PTHR43591">
    <property type="entry name" value="METHYLTRANSFERASE"/>
    <property type="match status" value="1"/>
</dbReference>
<dbReference type="GO" id="GO:0008168">
    <property type="term" value="F:methyltransferase activity"/>
    <property type="evidence" value="ECO:0007669"/>
    <property type="project" value="TreeGrafter"/>
</dbReference>
<dbReference type="RefSeq" id="XP_013331725.1">
    <property type="nucleotide sequence ID" value="XM_013476271.1"/>
</dbReference>
<accession>A0A0F4Z5E8</accession>
<dbReference type="EMBL" id="LASV01000035">
    <property type="protein sequence ID" value="KKA25113.1"/>
    <property type="molecule type" value="Genomic_DNA"/>
</dbReference>
<name>A0A0F4Z5E8_RASE3</name>
<dbReference type="OrthoDB" id="4223307at2759"/>
<evidence type="ECO:0000313" key="2">
    <source>
        <dbReference type="EMBL" id="KKA25113.1"/>
    </source>
</evidence>
<keyword evidence="3" id="KW-1185">Reference proteome</keyword>
<evidence type="ECO:0000256" key="1">
    <source>
        <dbReference type="SAM" id="MobiDB-lite"/>
    </source>
</evidence>
<gene>
    <name evidence="2" type="ORF">T310_0818</name>
</gene>
<comment type="caution">
    <text evidence="2">The sequence shown here is derived from an EMBL/GenBank/DDBJ whole genome shotgun (WGS) entry which is preliminary data.</text>
</comment>
<dbReference type="SUPFAM" id="SSF53335">
    <property type="entry name" value="S-adenosyl-L-methionine-dependent methyltransferases"/>
    <property type="match status" value="1"/>
</dbReference>
<dbReference type="GeneID" id="25312872"/>
<dbReference type="PANTHER" id="PTHR43591:SF10">
    <property type="entry name" value="ABC TRANSMEMBRANE TYPE-1 DOMAIN-CONTAINING PROTEIN-RELATED"/>
    <property type="match status" value="1"/>
</dbReference>
<dbReference type="STRING" id="1408163.A0A0F4Z5E8"/>
<feature type="region of interest" description="Disordered" evidence="1">
    <location>
        <begin position="1"/>
        <end position="27"/>
    </location>
</feature>
<proteinExistence type="predicted"/>
<dbReference type="CDD" id="cd02440">
    <property type="entry name" value="AdoMet_MTases"/>
    <property type="match status" value="1"/>
</dbReference>